<evidence type="ECO:0000313" key="3">
    <source>
        <dbReference type="Proteomes" id="UP001412067"/>
    </source>
</evidence>
<organism evidence="2 3">
    <name type="scientific">Platanthera guangdongensis</name>
    <dbReference type="NCBI Taxonomy" id="2320717"/>
    <lineage>
        <taxon>Eukaryota</taxon>
        <taxon>Viridiplantae</taxon>
        <taxon>Streptophyta</taxon>
        <taxon>Embryophyta</taxon>
        <taxon>Tracheophyta</taxon>
        <taxon>Spermatophyta</taxon>
        <taxon>Magnoliopsida</taxon>
        <taxon>Liliopsida</taxon>
        <taxon>Asparagales</taxon>
        <taxon>Orchidaceae</taxon>
        <taxon>Orchidoideae</taxon>
        <taxon>Orchideae</taxon>
        <taxon>Orchidinae</taxon>
        <taxon>Platanthera</taxon>
    </lineage>
</organism>
<evidence type="ECO:0000256" key="1">
    <source>
        <dbReference type="SAM" id="MobiDB-lite"/>
    </source>
</evidence>
<sequence length="137" mass="15112">MQSPIPATRRYEAPPAAGSRSIPPPLLEGRLTRQAFLGPPPVTTPAEEYSRLQPLLDSPFLNLKLYVSPNAVTPPEPHPSIPLPSAVHTLLFLEDLVPASRAPVSKKLFLVQLCRCFQSHLETYAVYELSCNEEWGA</sequence>
<name>A0ABR2MIT7_9ASPA</name>
<evidence type="ECO:0000313" key="2">
    <source>
        <dbReference type="EMBL" id="KAK8963896.1"/>
    </source>
</evidence>
<gene>
    <name evidence="2" type="ORF">KSP40_PGU010914</name>
</gene>
<dbReference type="EMBL" id="JBBWWR010000007">
    <property type="protein sequence ID" value="KAK8963896.1"/>
    <property type="molecule type" value="Genomic_DNA"/>
</dbReference>
<reference evidence="2 3" key="1">
    <citation type="journal article" date="2022" name="Nat. Plants">
        <title>Genomes of leafy and leafless Platanthera orchids illuminate the evolution of mycoheterotrophy.</title>
        <authorList>
            <person name="Li M.H."/>
            <person name="Liu K.W."/>
            <person name="Li Z."/>
            <person name="Lu H.C."/>
            <person name="Ye Q.L."/>
            <person name="Zhang D."/>
            <person name="Wang J.Y."/>
            <person name="Li Y.F."/>
            <person name="Zhong Z.M."/>
            <person name="Liu X."/>
            <person name="Yu X."/>
            <person name="Liu D.K."/>
            <person name="Tu X.D."/>
            <person name="Liu B."/>
            <person name="Hao Y."/>
            <person name="Liao X.Y."/>
            <person name="Jiang Y.T."/>
            <person name="Sun W.H."/>
            <person name="Chen J."/>
            <person name="Chen Y.Q."/>
            <person name="Ai Y."/>
            <person name="Zhai J.W."/>
            <person name="Wu S.S."/>
            <person name="Zhou Z."/>
            <person name="Hsiao Y.Y."/>
            <person name="Wu W.L."/>
            <person name="Chen Y.Y."/>
            <person name="Lin Y.F."/>
            <person name="Hsu J.L."/>
            <person name="Li C.Y."/>
            <person name="Wang Z.W."/>
            <person name="Zhao X."/>
            <person name="Zhong W.Y."/>
            <person name="Ma X.K."/>
            <person name="Ma L."/>
            <person name="Huang J."/>
            <person name="Chen G.Z."/>
            <person name="Huang M.Z."/>
            <person name="Huang L."/>
            <person name="Peng D.H."/>
            <person name="Luo Y.B."/>
            <person name="Zou S.Q."/>
            <person name="Chen S.P."/>
            <person name="Lan S."/>
            <person name="Tsai W.C."/>
            <person name="Van de Peer Y."/>
            <person name="Liu Z.J."/>
        </authorList>
    </citation>
    <scope>NUCLEOTIDE SEQUENCE [LARGE SCALE GENOMIC DNA]</scope>
    <source>
        <strain evidence="2">Lor288</strain>
    </source>
</reference>
<accession>A0ABR2MIT7</accession>
<proteinExistence type="predicted"/>
<feature type="region of interest" description="Disordered" evidence="1">
    <location>
        <begin position="1"/>
        <end position="25"/>
    </location>
</feature>
<dbReference type="Proteomes" id="UP001412067">
    <property type="component" value="Unassembled WGS sequence"/>
</dbReference>
<protein>
    <submittedName>
        <fullName evidence="2">Uncharacterized protein</fullName>
    </submittedName>
</protein>
<keyword evidence="3" id="KW-1185">Reference proteome</keyword>
<comment type="caution">
    <text evidence="2">The sequence shown here is derived from an EMBL/GenBank/DDBJ whole genome shotgun (WGS) entry which is preliminary data.</text>
</comment>